<evidence type="ECO:0000256" key="4">
    <source>
        <dbReference type="ARBA" id="ARBA00022960"/>
    </source>
</evidence>
<dbReference type="AlphaFoldDB" id="A0A2W5CQM9"/>
<feature type="transmembrane region" description="Helical" evidence="10">
    <location>
        <begin position="268"/>
        <end position="286"/>
    </location>
</feature>
<evidence type="ECO:0000256" key="1">
    <source>
        <dbReference type="ARBA" id="ARBA00004651"/>
    </source>
</evidence>
<keyword evidence="7 10" id="KW-0472">Membrane</keyword>
<feature type="transmembrane region" description="Helical" evidence="10">
    <location>
        <begin position="12"/>
        <end position="39"/>
    </location>
</feature>
<evidence type="ECO:0000256" key="2">
    <source>
        <dbReference type="ARBA" id="ARBA00022475"/>
    </source>
</evidence>
<protein>
    <recommendedName>
        <fullName evidence="13">Membrane protein involved in the export of O-antigen and teichoic acid</fullName>
    </recommendedName>
</protein>
<dbReference type="PANTHER" id="PTHR47019:SF1">
    <property type="entry name" value="LIPID II FLIPPASE MURJ"/>
    <property type="match status" value="1"/>
</dbReference>
<organism evidence="11 12">
    <name type="scientific">Pseudomonas kuykendallii</name>
    <dbReference type="NCBI Taxonomy" id="1007099"/>
    <lineage>
        <taxon>Bacteria</taxon>
        <taxon>Pseudomonadati</taxon>
        <taxon>Pseudomonadota</taxon>
        <taxon>Gammaproteobacteria</taxon>
        <taxon>Pseudomonadales</taxon>
        <taxon>Pseudomonadaceae</taxon>
        <taxon>Pseudomonas</taxon>
    </lineage>
</organism>
<feature type="transmembrane region" description="Helical" evidence="10">
    <location>
        <begin position="477"/>
        <end position="498"/>
    </location>
</feature>
<feature type="transmembrane region" description="Helical" evidence="10">
    <location>
        <begin position="51"/>
        <end position="77"/>
    </location>
</feature>
<keyword evidence="6 10" id="KW-1133">Transmembrane helix</keyword>
<keyword evidence="3 10" id="KW-0812">Transmembrane</keyword>
<feature type="transmembrane region" description="Helical" evidence="10">
    <location>
        <begin position="417"/>
        <end position="436"/>
    </location>
</feature>
<dbReference type="InterPro" id="IPR004268">
    <property type="entry name" value="MurJ"/>
</dbReference>
<comment type="subcellular location">
    <subcellularLocation>
        <location evidence="1">Cell membrane</location>
        <topology evidence="1">Multi-pass membrane protein</topology>
    </subcellularLocation>
</comment>
<reference evidence="11 12" key="1">
    <citation type="submission" date="2017-08" db="EMBL/GenBank/DDBJ databases">
        <title>Infants hospitalized years apart are colonized by the same room-sourced microbial strains.</title>
        <authorList>
            <person name="Brooks B."/>
            <person name="Olm M.R."/>
            <person name="Firek B.A."/>
            <person name="Baker R."/>
            <person name="Thomas B.C."/>
            <person name="Morowitz M.J."/>
            <person name="Banfield J.F."/>
        </authorList>
    </citation>
    <scope>NUCLEOTIDE SEQUENCE [LARGE SCALE GENOMIC DNA]</scope>
    <source>
        <strain evidence="11">S2_009_000_R2_77</strain>
    </source>
</reference>
<dbReference type="PANTHER" id="PTHR47019">
    <property type="entry name" value="LIPID II FLIPPASE MURJ"/>
    <property type="match status" value="1"/>
</dbReference>
<dbReference type="RefSeq" id="WP_273233848.1">
    <property type="nucleotide sequence ID" value="NZ_QFOH01000023.1"/>
</dbReference>
<feature type="transmembrane region" description="Helical" evidence="10">
    <location>
        <begin position="448"/>
        <end position="471"/>
    </location>
</feature>
<dbReference type="InterPro" id="IPR051050">
    <property type="entry name" value="Lipid_II_flippase_MurJ/MviN"/>
</dbReference>
<proteinExistence type="inferred from homology"/>
<evidence type="ECO:0000256" key="7">
    <source>
        <dbReference type="ARBA" id="ARBA00023136"/>
    </source>
</evidence>
<evidence type="ECO:0000256" key="6">
    <source>
        <dbReference type="ARBA" id="ARBA00022989"/>
    </source>
</evidence>
<feature type="transmembrane region" description="Helical" evidence="10">
    <location>
        <begin position="238"/>
        <end position="256"/>
    </location>
</feature>
<dbReference type="GO" id="GO:0009252">
    <property type="term" value="P:peptidoglycan biosynthetic process"/>
    <property type="evidence" value="ECO:0007669"/>
    <property type="project" value="UniProtKB-KW"/>
</dbReference>
<evidence type="ECO:0000256" key="3">
    <source>
        <dbReference type="ARBA" id="ARBA00022692"/>
    </source>
</evidence>
<feature type="transmembrane region" description="Helical" evidence="10">
    <location>
        <begin position="349"/>
        <end position="371"/>
    </location>
</feature>
<keyword evidence="4" id="KW-0133">Cell shape</keyword>
<keyword evidence="5" id="KW-0573">Peptidoglycan synthesis</keyword>
<dbReference type="EMBL" id="QFOH01000023">
    <property type="protein sequence ID" value="PZP21955.1"/>
    <property type="molecule type" value="Genomic_DNA"/>
</dbReference>
<comment type="similarity">
    <text evidence="9">Belongs to the MurJ/MviN family.</text>
</comment>
<evidence type="ECO:0000313" key="11">
    <source>
        <dbReference type="EMBL" id="PZP21955.1"/>
    </source>
</evidence>
<feature type="transmembrane region" description="Helical" evidence="10">
    <location>
        <begin position="89"/>
        <end position="115"/>
    </location>
</feature>
<dbReference type="GO" id="GO:0015648">
    <property type="term" value="F:lipid-linked peptidoglycan transporter activity"/>
    <property type="evidence" value="ECO:0007669"/>
    <property type="project" value="TreeGrafter"/>
</dbReference>
<dbReference type="GO" id="GO:0008360">
    <property type="term" value="P:regulation of cell shape"/>
    <property type="evidence" value="ECO:0007669"/>
    <property type="project" value="UniProtKB-KW"/>
</dbReference>
<gene>
    <name evidence="11" type="ORF">DI599_17280</name>
</gene>
<evidence type="ECO:0000256" key="9">
    <source>
        <dbReference type="ARBA" id="ARBA00061532"/>
    </source>
</evidence>
<evidence type="ECO:0008006" key="13">
    <source>
        <dbReference type="Google" id="ProtNLM"/>
    </source>
</evidence>
<dbReference type="Pfam" id="PF03023">
    <property type="entry name" value="MurJ"/>
    <property type="match status" value="1"/>
</dbReference>
<evidence type="ECO:0000256" key="10">
    <source>
        <dbReference type="SAM" id="Phobius"/>
    </source>
</evidence>
<feature type="transmembrane region" description="Helical" evidence="10">
    <location>
        <begin position="391"/>
        <end position="411"/>
    </location>
</feature>
<keyword evidence="2" id="KW-1003">Cell membrane</keyword>
<dbReference type="GO" id="GO:0005886">
    <property type="term" value="C:plasma membrane"/>
    <property type="evidence" value="ECO:0007669"/>
    <property type="project" value="UniProtKB-SubCell"/>
</dbReference>
<evidence type="ECO:0000256" key="5">
    <source>
        <dbReference type="ARBA" id="ARBA00022984"/>
    </source>
</evidence>
<dbReference type="GO" id="GO:0034204">
    <property type="term" value="P:lipid translocation"/>
    <property type="evidence" value="ECO:0007669"/>
    <property type="project" value="TreeGrafter"/>
</dbReference>
<comment type="caution">
    <text evidence="11">The sequence shown here is derived from an EMBL/GenBank/DDBJ whole genome shotgun (WGS) entry which is preliminary data.</text>
</comment>
<dbReference type="Proteomes" id="UP000249198">
    <property type="component" value="Unassembled WGS sequence"/>
</dbReference>
<evidence type="ECO:0000256" key="8">
    <source>
        <dbReference type="ARBA" id="ARBA00060041"/>
    </source>
</evidence>
<name>A0A2W5CQM9_9PSED</name>
<sequence>MTSAGELPQRSLFSVALGNLAISATGSILTYLSFVLVAYMFGATAQTDVFVFASGFVVVVAALITTVFSAVFLPLYIKLMQAGDGERAIAFANAFLFYLAILAALGAAVILLFPAQLFALVSRFNLELLIANERILRYFSVVFALTVLNEYLRVLLQAKEAFVPAAQSIVLQPAINVLGVWAMASTVGYESLAISAAASRVVQFAFLLWRMKALGWVPRPRLGANGDMADFMRVVKPFWFASIISMMSVFFFDYVASGLPAGQLTALAFAQKIYTLPIALLAFPVIEVLNTRLSMLAASQQMDALSMLYGVAVKVALLVMVPLSVLMAFNSPEITAVLLGRGKYSSESLAITAHALQLFSLAIPCIVVFTINGRVSLALHKTKMPSLFGSLGHFVMMGTVFAAVALLGYIGLPSAKLLVEVLYFLPFGFIVVWVYLPKAPIMSVLGELAKISVASATALSVVWGVLPLMIAVTPIPLLYLIVCCSLFLLVFVTLCLLLKLDSVTMFMHWALRRPAQ</sequence>
<feature type="transmembrane region" description="Helical" evidence="10">
    <location>
        <begin position="307"/>
        <end position="329"/>
    </location>
</feature>
<comment type="function">
    <text evidence="8">Involved in peptidoglycan biosynthesis. Transports lipid-linked peptidoglycan precursors from the inner to the outer leaflet of the cytoplasmic membrane.</text>
</comment>
<accession>A0A2W5CQM9</accession>
<evidence type="ECO:0000313" key="12">
    <source>
        <dbReference type="Proteomes" id="UP000249198"/>
    </source>
</evidence>